<comment type="caution">
    <text evidence="6">The sequence shown here is derived from an EMBL/GenBank/DDBJ whole genome shotgun (WGS) entry which is preliminary data.</text>
</comment>
<evidence type="ECO:0000313" key="7">
    <source>
        <dbReference type="Proteomes" id="UP000320643"/>
    </source>
</evidence>
<dbReference type="EMBL" id="VJVZ01000003">
    <property type="protein sequence ID" value="TRW25974.1"/>
    <property type="molecule type" value="Genomic_DNA"/>
</dbReference>
<dbReference type="Pfam" id="PF13361">
    <property type="entry name" value="UvrD_C"/>
    <property type="match status" value="1"/>
</dbReference>
<dbReference type="GO" id="GO:0005524">
    <property type="term" value="F:ATP binding"/>
    <property type="evidence" value="ECO:0007669"/>
    <property type="project" value="UniProtKB-KW"/>
</dbReference>
<dbReference type="AlphaFoldDB" id="A0A552V669"/>
<gene>
    <name evidence="6" type="ORF">FMM05_07060</name>
</gene>
<dbReference type="PANTHER" id="PTHR11070">
    <property type="entry name" value="UVRD / RECB / PCRA DNA HELICASE FAMILY MEMBER"/>
    <property type="match status" value="1"/>
</dbReference>
<dbReference type="SUPFAM" id="SSF52540">
    <property type="entry name" value="P-loop containing nucleoside triphosphate hydrolases"/>
    <property type="match status" value="1"/>
</dbReference>
<keyword evidence="2" id="KW-0378">Hydrolase</keyword>
<keyword evidence="1" id="KW-0547">Nucleotide-binding</keyword>
<evidence type="ECO:0000313" key="6">
    <source>
        <dbReference type="EMBL" id="TRW25974.1"/>
    </source>
</evidence>
<dbReference type="OrthoDB" id="9787585at2"/>
<evidence type="ECO:0000256" key="1">
    <source>
        <dbReference type="ARBA" id="ARBA00022741"/>
    </source>
</evidence>
<evidence type="ECO:0000256" key="4">
    <source>
        <dbReference type="ARBA" id="ARBA00022840"/>
    </source>
</evidence>
<evidence type="ECO:0000259" key="5">
    <source>
        <dbReference type="Pfam" id="PF13361"/>
    </source>
</evidence>
<dbReference type="GO" id="GO:0005829">
    <property type="term" value="C:cytosol"/>
    <property type="evidence" value="ECO:0007669"/>
    <property type="project" value="TreeGrafter"/>
</dbReference>
<dbReference type="GO" id="GO:0000725">
    <property type="term" value="P:recombinational repair"/>
    <property type="evidence" value="ECO:0007669"/>
    <property type="project" value="TreeGrafter"/>
</dbReference>
<evidence type="ECO:0000256" key="2">
    <source>
        <dbReference type="ARBA" id="ARBA00022801"/>
    </source>
</evidence>
<dbReference type="InterPro" id="IPR014017">
    <property type="entry name" value="DNA_helicase_UvrD-like_C"/>
</dbReference>
<dbReference type="PANTHER" id="PTHR11070:SF67">
    <property type="entry name" value="DNA 3'-5' HELICASE"/>
    <property type="match status" value="1"/>
</dbReference>
<proteinExistence type="predicted"/>
<sequence length="348" mass="40237">MPYYYIMPLLAVLTKDQQRAVNETNSLALSGGPGTGKSVVSLWRHITNHTTGLKNSLLLTYTKTLEHYLRASSNTQNASAGNNIDRVFWWLSHNAKTYDEIIIDEGQDIKKDTFQRYFNYTSSVSYGADEKQIMYLSAPEWEELNTWFQSDKRFENNRKFGKIELQRNFRNSKEILLFTRSVFPNVLIRQNTIDDATVTNLKPISKINLGWGIQNQVNAIIDIIKTYKGDTHNIAVLIPFARDIESYYNLIKKGLDDNEEITKYHHENEEFNGMSGIHITTFRSSKGTEFDTVIVPEFHCFRKFIDHPHWEVTENDYYVAFTRAKTNLFLLCKNGFPGIGDVNTVTIE</sequence>
<reference evidence="6 7" key="1">
    <citation type="submission" date="2019-07" db="EMBL/GenBank/DDBJ databases">
        <title>Flavobacterium sp. nov., isolated from glacier ice.</title>
        <authorList>
            <person name="Liu Q."/>
            <person name="Xin Y.-H."/>
        </authorList>
    </citation>
    <scope>NUCLEOTIDE SEQUENCE [LARGE SCALE GENOMIC DNA]</scope>
    <source>
        <strain evidence="6 7">ZT4R6</strain>
    </source>
</reference>
<evidence type="ECO:0000256" key="3">
    <source>
        <dbReference type="ARBA" id="ARBA00022806"/>
    </source>
</evidence>
<dbReference type="GO" id="GO:0016787">
    <property type="term" value="F:hydrolase activity"/>
    <property type="evidence" value="ECO:0007669"/>
    <property type="project" value="UniProtKB-KW"/>
</dbReference>
<dbReference type="InterPro" id="IPR000212">
    <property type="entry name" value="DNA_helicase_UvrD/REP"/>
</dbReference>
<protein>
    <recommendedName>
        <fullName evidence="5">UvrD-like helicase C-terminal domain-containing protein</fullName>
    </recommendedName>
</protein>
<dbReference type="Gene3D" id="3.40.50.300">
    <property type="entry name" value="P-loop containing nucleotide triphosphate hydrolases"/>
    <property type="match status" value="2"/>
</dbReference>
<accession>A0A552V669</accession>
<dbReference type="Proteomes" id="UP000320643">
    <property type="component" value="Unassembled WGS sequence"/>
</dbReference>
<feature type="domain" description="UvrD-like helicase C-terminal" evidence="5">
    <location>
        <begin position="230"/>
        <end position="331"/>
    </location>
</feature>
<keyword evidence="7" id="KW-1185">Reference proteome</keyword>
<dbReference type="GO" id="GO:0043138">
    <property type="term" value="F:3'-5' DNA helicase activity"/>
    <property type="evidence" value="ECO:0007669"/>
    <property type="project" value="TreeGrafter"/>
</dbReference>
<dbReference type="InterPro" id="IPR027417">
    <property type="entry name" value="P-loop_NTPase"/>
</dbReference>
<keyword evidence="4" id="KW-0067">ATP-binding</keyword>
<dbReference type="GO" id="GO:0003677">
    <property type="term" value="F:DNA binding"/>
    <property type="evidence" value="ECO:0007669"/>
    <property type="project" value="InterPro"/>
</dbReference>
<keyword evidence="3" id="KW-0347">Helicase</keyword>
<organism evidence="6 7">
    <name type="scientific">Flavobacterium zepuense</name>
    <dbReference type="NCBI Taxonomy" id="2593302"/>
    <lineage>
        <taxon>Bacteria</taxon>
        <taxon>Pseudomonadati</taxon>
        <taxon>Bacteroidota</taxon>
        <taxon>Flavobacteriia</taxon>
        <taxon>Flavobacteriales</taxon>
        <taxon>Flavobacteriaceae</taxon>
        <taxon>Flavobacterium</taxon>
    </lineage>
</organism>
<name>A0A552V669_9FLAO</name>